<name>A0A9P8Y7C3_9PEZI</name>
<dbReference type="AlphaFoldDB" id="A0A9P8Y7C3"/>
<reference evidence="1" key="1">
    <citation type="journal article" date="2021" name="Nat. Commun.">
        <title>Genetic determinants of endophytism in the Arabidopsis root mycobiome.</title>
        <authorList>
            <person name="Mesny F."/>
            <person name="Miyauchi S."/>
            <person name="Thiergart T."/>
            <person name="Pickel B."/>
            <person name="Atanasova L."/>
            <person name="Karlsson M."/>
            <person name="Huettel B."/>
            <person name="Barry K.W."/>
            <person name="Haridas S."/>
            <person name="Chen C."/>
            <person name="Bauer D."/>
            <person name="Andreopoulos W."/>
            <person name="Pangilinan J."/>
            <person name="LaButti K."/>
            <person name="Riley R."/>
            <person name="Lipzen A."/>
            <person name="Clum A."/>
            <person name="Drula E."/>
            <person name="Henrissat B."/>
            <person name="Kohler A."/>
            <person name="Grigoriev I.V."/>
            <person name="Martin F.M."/>
            <person name="Hacquard S."/>
        </authorList>
    </citation>
    <scope>NUCLEOTIDE SEQUENCE</scope>
    <source>
        <strain evidence="1">MPI-CAGE-CH-0230</strain>
    </source>
</reference>
<dbReference type="EMBL" id="JAGTJQ010000005">
    <property type="protein sequence ID" value="KAH7031058.1"/>
    <property type="molecule type" value="Genomic_DNA"/>
</dbReference>
<evidence type="ECO:0000313" key="2">
    <source>
        <dbReference type="Proteomes" id="UP000756346"/>
    </source>
</evidence>
<accession>A0A9P8Y7C3</accession>
<evidence type="ECO:0000313" key="1">
    <source>
        <dbReference type="EMBL" id="KAH7031058.1"/>
    </source>
</evidence>
<gene>
    <name evidence="1" type="ORF">B0I36DRAFT_323099</name>
</gene>
<proteinExistence type="predicted"/>
<protein>
    <submittedName>
        <fullName evidence="1">Uncharacterized protein</fullName>
    </submittedName>
</protein>
<organism evidence="1 2">
    <name type="scientific">Microdochium trichocladiopsis</name>
    <dbReference type="NCBI Taxonomy" id="1682393"/>
    <lineage>
        <taxon>Eukaryota</taxon>
        <taxon>Fungi</taxon>
        <taxon>Dikarya</taxon>
        <taxon>Ascomycota</taxon>
        <taxon>Pezizomycotina</taxon>
        <taxon>Sordariomycetes</taxon>
        <taxon>Xylariomycetidae</taxon>
        <taxon>Xylariales</taxon>
        <taxon>Microdochiaceae</taxon>
        <taxon>Microdochium</taxon>
    </lineage>
</organism>
<dbReference type="GeneID" id="70183471"/>
<dbReference type="Proteomes" id="UP000756346">
    <property type="component" value="Unassembled WGS sequence"/>
</dbReference>
<sequence>MIELYVHRLERLYFLQLERTLRSRKFGQPSRTDLSASVRIYLRVLELDCWRLMFWLKHPRGDYRWRHPKPAMTLLEREIFMSPGFSGRSWGG</sequence>
<keyword evidence="2" id="KW-1185">Reference proteome</keyword>
<comment type="caution">
    <text evidence="1">The sequence shown here is derived from an EMBL/GenBank/DDBJ whole genome shotgun (WGS) entry which is preliminary data.</text>
</comment>
<dbReference type="RefSeq" id="XP_046012738.1">
    <property type="nucleotide sequence ID" value="XM_046153925.1"/>
</dbReference>